<proteinExistence type="predicted"/>
<gene>
    <name evidence="4" type="ORF">L2Z99_01770</name>
</gene>
<feature type="compositionally biased region" description="Polar residues" evidence="1">
    <location>
        <begin position="209"/>
        <end position="226"/>
    </location>
</feature>
<keyword evidence="2" id="KW-1133">Transmembrane helix</keyword>
<feature type="region of interest" description="Disordered" evidence="1">
    <location>
        <begin position="194"/>
        <end position="227"/>
    </location>
</feature>
<accession>A0AAW5WWT7</accession>
<dbReference type="Gene3D" id="3.10.20.320">
    <property type="entry name" value="Putative peptidoglycan bound protein (lpxtg motif)"/>
    <property type="match status" value="1"/>
</dbReference>
<organism evidence="4 5">
    <name type="scientific">Lactobacillus mulieris</name>
    <dbReference type="NCBI Taxonomy" id="2508708"/>
    <lineage>
        <taxon>Bacteria</taxon>
        <taxon>Bacillati</taxon>
        <taxon>Bacillota</taxon>
        <taxon>Bacilli</taxon>
        <taxon>Lactobacillales</taxon>
        <taxon>Lactobacillaceae</taxon>
        <taxon>Lactobacillus</taxon>
    </lineage>
</organism>
<reference evidence="4" key="1">
    <citation type="submission" date="2022-01" db="EMBL/GenBank/DDBJ databases">
        <title>STING isolate genome collection.</title>
        <authorList>
            <person name="France M."/>
            <person name="Rutt L."/>
            <person name="Humphrys M."/>
            <person name="Ravel J."/>
        </authorList>
    </citation>
    <scope>NUCLEOTIDE SEQUENCE</scope>
    <source>
        <strain evidence="4">C0081E5</strain>
    </source>
</reference>
<keyword evidence="2" id="KW-0812">Transmembrane</keyword>
<evidence type="ECO:0000256" key="1">
    <source>
        <dbReference type="SAM" id="MobiDB-lite"/>
    </source>
</evidence>
<feature type="compositionally biased region" description="Basic and acidic residues" evidence="1">
    <location>
        <begin position="194"/>
        <end position="207"/>
    </location>
</feature>
<feature type="domain" description="Mucin binding" evidence="3">
    <location>
        <begin position="128"/>
        <end position="193"/>
    </location>
</feature>
<keyword evidence="2" id="KW-0472">Membrane</keyword>
<evidence type="ECO:0000313" key="5">
    <source>
        <dbReference type="Proteomes" id="UP001211566"/>
    </source>
</evidence>
<protein>
    <recommendedName>
        <fullName evidence="3">Mucin binding domain-containing protein</fullName>
    </recommendedName>
</protein>
<evidence type="ECO:0000259" key="3">
    <source>
        <dbReference type="Pfam" id="PF17965"/>
    </source>
</evidence>
<dbReference type="RefSeq" id="WP_270007633.1">
    <property type="nucleotide sequence ID" value="NZ_JAKHEY010000001.1"/>
</dbReference>
<comment type="caution">
    <text evidence="4">The sequence shown here is derived from an EMBL/GenBank/DDBJ whole genome shotgun (WGS) entry which is preliminary data.</text>
</comment>
<dbReference type="Proteomes" id="UP001211566">
    <property type="component" value="Unassembled WGS sequence"/>
</dbReference>
<name>A0AAW5WWT7_9LACO</name>
<dbReference type="InterPro" id="IPR041558">
    <property type="entry name" value="MucBP_2"/>
</dbReference>
<sequence length="308" mass="35307">MFAETTSLTESIKNQTLTANRKIYAKVDGDEDFQLVHQDRASLTYDEKVSIENNQRKFTLDKEVSSEWPNYTMPKKEGYTAYLTDETGQKEEKLADGIIPKSEVTLTSLDNTNLDRNYYIIYYPDERTLSVEYIDKTTNEILSKDSYSGKSGEKITLNIVNPDKNKYSIDNNIIPSSYTFTGDSNQQVKIYLKDKNSNSKKEEEKRNKITSPNINLKENPKTNGSLPDTYLNDDDKAISLYTMPNRKKAVMKNKKNKRNSSFKKAELNFNQCSLIVLGTVIIISSFFICKIKLKSEESGKKVTFQTNK</sequence>
<dbReference type="Pfam" id="PF17965">
    <property type="entry name" value="MucBP_2"/>
    <property type="match status" value="1"/>
</dbReference>
<dbReference type="EMBL" id="JAKHEY010000001">
    <property type="protein sequence ID" value="MCZ9677811.1"/>
    <property type="molecule type" value="Genomic_DNA"/>
</dbReference>
<feature type="transmembrane region" description="Helical" evidence="2">
    <location>
        <begin position="273"/>
        <end position="291"/>
    </location>
</feature>
<evidence type="ECO:0000256" key="2">
    <source>
        <dbReference type="SAM" id="Phobius"/>
    </source>
</evidence>
<evidence type="ECO:0000313" key="4">
    <source>
        <dbReference type="EMBL" id="MCZ9677811.1"/>
    </source>
</evidence>
<dbReference type="AlphaFoldDB" id="A0AAW5WWT7"/>